<keyword evidence="2" id="KW-1185">Reference proteome</keyword>
<dbReference type="AlphaFoldDB" id="A0A914CW71"/>
<reference evidence="3" key="1">
    <citation type="submission" date="2022-11" db="UniProtKB">
        <authorList>
            <consortium name="WormBaseParasite"/>
        </authorList>
    </citation>
    <scope>IDENTIFICATION</scope>
</reference>
<name>A0A914CW71_9BILA</name>
<dbReference type="WBParaSite" id="ACRNAN_scaffold14817.g18222.t1">
    <property type="protein sequence ID" value="ACRNAN_scaffold14817.g18222.t1"/>
    <property type="gene ID" value="ACRNAN_scaffold14817.g18222"/>
</dbReference>
<proteinExistence type="predicted"/>
<evidence type="ECO:0000313" key="2">
    <source>
        <dbReference type="Proteomes" id="UP000887540"/>
    </source>
</evidence>
<organism evidence="2 3">
    <name type="scientific">Acrobeloides nanus</name>
    <dbReference type="NCBI Taxonomy" id="290746"/>
    <lineage>
        <taxon>Eukaryota</taxon>
        <taxon>Metazoa</taxon>
        <taxon>Ecdysozoa</taxon>
        <taxon>Nematoda</taxon>
        <taxon>Chromadorea</taxon>
        <taxon>Rhabditida</taxon>
        <taxon>Tylenchina</taxon>
        <taxon>Cephalobomorpha</taxon>
        <taxon>Cephaloboidea</taxon>
        <taxon>Cephalobidae</taxon>
        <taxon>Acrobeloides</taxon>
    </lineage>
</organism>
<accession>A0A914CW71</accession>
<keyword evidence="1" id="KW-0175">Coiled coil</keyword>
<dbReference type="Proteomes" id="UP000887540">
    <property type="component" value="Unplaced"/>
</dbReference>
<evidence type="ECO:0000313" key="3">
    <source>
        <dbReference type="WBParaSite" id="ACRNAN_scaffold14817.g18222.t1"/>
    </source>
</evidence>
<sequence>MSVKKRKKDELSDGSKEVRTTIDWATEYLKKDKDLMKKVENLSEKEKELKNLSVQNAILEYQLKQANNEVLDLKSMLSARGVIEHFELKVNNNLPTLIRNDRSRANRFEYIYKKNVKFRNEIHKEFSNISARDVGELAEEVFNNSSADIHSSNRQGGVCIRRRDYSKNQRKFLSAICESIPCTMTVE</sequence>
<feature type="coiled-coil region" evidence="1">
    <location>
        <begin position="32"/>
        <end position="76"/>
    </location>
</feature>
<protein>
    <submittedName>
        <fullName evidence="3">Uncharacterized protein</fullName>
    </submittedName>
</protein>
<evidence type="ECO:0000256" key="1">
    <source>
        <dbReference type="SAM" id="Coils"/>
    </source>
</evidence>